<sequence length="68" mass="7869">MSMDPMAKKDVAEVTIPNYTADVLKIMLHFLCSDRTTDLTAGTRWRWQVIQRGWKILLGINARDSMEE</sequence>
<accession>A0A1D1VNX7</accession>
<name>A0A1D1VNX7_RAMVA</name>
<dbReference type="Proteomes" id="UP000186922">
    <property type="component" value="Unassembled WGS sequence"/>
</dbReference>
<dbReference type="AlphaFoldDB" id="A0A1D1VNX7"/>
<evidence type="ECO:0000313" key="2">
    <source>
        <dbReference type="Proteomes" id="UP000186922"/>
    </source>
</evidence>
<dbReference type="EMBL" id="BDGG01000006">
    <property type="protein sequence ID" value="GAV00634.1"/>
    <property type="molecule type" value="Genomic_DNA"/>
</dbReference>
<gene>
    <name evidence="1" type="primary">RvY_11457-1</name>
    <name evidence="1" type="synonym">RvY_11457.1</name>
    <name evidence="1" type="ORF">RvY_11457</name>
</gene>
<keyword evidence="2" id="KW-1185">Reference proteome</keyword>
<comment type="caution">
    <text evidence="1">The sequence shown here is derived from an EMBL/GenBank/DDBJ whole genome shotgun (WGS) entry which is preliminary data.</text>
</comment>
<evidence type="ECO:0000313" key="1">
    <source>
        <dbReference type="EMBL" id="GAV00634.1"/>
    </source>
</evidence>
<reference evidence="1 2" key="1">
    <citation type="journal article" date="2016" name="Nat. Commun.">
        <title>Extremotolerant tardigrade genome and improved radiotolerance of human cultured cells by tardigrade-unique protein.</title>
        <authorList>
            <person name="Hashimoto T."/>
            <person name="Horikawa D.D."/>
            <person name="Saito Y."/>
            <person name="Kuwahara H."/>
            <person name="Kozuka-Hata H."/>
            <person name="Shin-I T."/>
            <person name="Minakuchi Y."/>
            <person name="Ohishi K."/>
            <person name="Motoyama A."/>
            <person name="Aizu T."/>
            <person name="Enomoto A."/>
            <person name="Kondo K."/>
            <person name="Tanaka S."/>
            <person name="Hara Y."/>
            <person name="Koshikawa S."/>
            <person name="Sagara H."/>
            <person name="Miura T."/>
            <person name="Yokobori S."/>
            <person name="Miyagawa K."/>
            <person name="Suzuki Y."/>
            <person name="Kubo T."/>
            <person name="Oyama M."/>
            <person name="Kohara Y."/>
            <person name="Fujiyama A."/>
            <person name="Arakawa K."/>
            <person name="Katayama T."/>
            <person name="Toyoda A."/>
            <person name="Kunieda T."/>
        </authorList>
    </citation>
    <scope>NUCLEOTIDE SEQUENCE [LARGE SCALE GENOMIC DNA]</scope>
    <source>
        <strain evidence="1 2">YOKOZUNA-1</strain>
    </source>
</reference>
<proteinExistence type="predicted"/>
<organism evidence="1 2">
    <name type="scientific">Ramazzottius varieornatus</name>
    <name type="common">Water bear</name>
    <name type="synonym">Tardigrade</name>
    <dbReference type="NCBI Taxonomy" id="947166"/>
    <lineage>
        <taxon>Eukaryota</taxon>
        <taxon>Metazoa</taxon>
        <taxon>Ecdysozoa</taxon>
        <taxon>Tardigrada</taxon>
        <taxon>Eutardigrada</taxon>
        <taxon>Parachela</taxon>
        <taxon>Hypsibioidea</taxon>
        <taxon>Ramazzottiidae</taxon>
        <taxon>Ramazzottius</taxon>
    </lineage>
</organism>
<protein>
    <submittedName>
        <fullName evidence="1">Uncharacterized protein</fullName>
    </submittedName>
</protein>